<name>A0A1Z4EKS2_9MYCO</name>
<proteinExistence type="predicted"/>
<dbReference type="InterPro" id="IPR050426">
    <property type="entry name" value="Glycosyltransferase_28"/>
</dbReference>
<dbReference type="SUPFAM" id="SSF53756">
    <property type="entry name" value="UDP-Glycosyltransferase/glycogen phosphorylase"/>
    <property type="match status" value="1"/>
</dbReference>
<feature type="domain" description="Erythromycin biosynthesis protein CIII-like C-terminal" evidence="2">
    <location>
        <begin position="280"/>
        <end position="405"/>
    </location>
</feature>
<dbReference type="AlphaFoldDB" id="A0A1Z4EKS2"/>
<dbReference type="InterPro" id="IPR010610">
    <property type="entry name" value="EryCIII-like_C"/>
</dbReference>
<dbReference type="GO" id="GO:0017000">
    <property type="term" value="P:antibiotic biosynthetic process"/>
    <property type="evidence" value="ECO:0007669"/>
    <property type="project" value="UniProtKB-ARBA"/>
</dbReference>
<dbReference type="OrthoDB" id="6620093at2"/>
<sequence>MLSIIIASSPVHGHVTPLLTVAKGFVERGDDVRFITGAAFADRVRATGATHIALPPDADFDVDDLEATFPERARLKGLRAVAFDVEHIGANPARPQYEALMAAHSAQPADVVLAEPAFFGAMFLLAHRRPTRPLVVMCGVIPLGMPSADTAPFGMGFPPARLFNRPRNAVLAALNRRVWARADDALDRLHRAVHGQPMPGHVLNWYSWADAIAQFTVPSFEYPRSDAPASLHFVGPLGATGSQAPLPDWWGDLDGSRPVIHVTQGTVANKNYEQVIKPALEALADDDVRIAVTTGGRPLDTLPPLPANARAAEYLPYDELLARTDVFVTNGGYGGVHYALRYGVPIVATGGKEDKPEVGARVAWSGSGLRLRTERPTPKALRRAILTVLRESCYRQASRRIADEMREYNGLGALIDIVERQRAGNGSIPPAHDGRTTATSSHHSADTVDFHAPTAWTATASPASSESRDSTGTT</sequence>
<dbReference type="PANTHER" id="PTHR48050:SF13">
    <property type="entry name" value="STEROL 3-BETA-GLUCOSYLTRANSFERASE UGT80A2"/>
    <property type="match status" value="1"/>
</dbReference>
<dbReference type="CDD" id="cd03784">
    <property type="entry name" value="GT1_Gtf-like"/>
    <property type="match status" value="1"/>
</dbReference>
<keyword evidence="1" id="KW-0328">Glycosyltransferase</keyword>
<dbReference type="GO" id="GO:0016758">
    <property type="term" value="F:hexosyltransferase activity"/>
    <property type="evidence" value="ECO:0007669"/>
    <property type="project" value="UniProtKB-ARBA"/>
</dbReference>
<dbReference type="GO" id="GO:0008194">
    <property type="term" value="F:UDP-glycosyltransferase activity"/>
    <property type="evidence" value="ECO:0007669"/>
    <property type="project" value="InterPro"/>
</dbReference>
<dbReference type="KEGG" id="mshg:MSG_03439"/>
<evidence type="ECO:0000313" key="4">
    <source>
        <dbReference type="Proteomes" id="UP000217736"/>
    </source>
</evidence>
<dbReference type="GO" id="GO:0009247">
    <property type="term" value="P:glycolipid biosynthetic process"/>
    <property type="evidence" value="ECO:0007669"/>
    <property type="project" value="UniProtKB-ARBA"/>
</dbReference>
<reference evidence="4" key="1">
    <citation type="submission" date="2017-06" db="EMBL/GenBank/DDBJ databases">
        <title>Complete Genome Sequence of Mycobacterium shigaense.</title>
        <authorList>
            <person name="Fukano H."/>
            <person name="Yoshida M."/>
            <person name="Kazumi Y."/>
            <person name="Ogura Y."/>
            <person name="Mitarai S."/>
            <person name="Hayashi T."/>
            <person name="Hoshino Y."/>
        </authorList>
    </citation>
    <scope>NUCLEOTIDE SEQUENCE [LARGE SCALE GENOMIC DNA]</scope>
    <source>
        <strain evidence="4">UN-152</strain>
    </source>
</reference>
<dbReference type="Gene3D" id="3.40.50.2000">
    <property type="entry name" value="Glycogen Phosphorylase B"/>
    <property type="match status" value="2"/>
</dbReference>
<dbReference type="Pfam" id="PF06722">
    <property type="entry name" value="EryCIII-like_C"/>
    <property type="match status" value="1"/>
</dbReference>
<dbReference type="RefSeq" id="WP_096441402.1">
    <property type="nucleotide sequence ID" value="NZ_AP018164.1"/>
</dbReference>
<dbReference type="EMBL" id="AP018164">
    <property type="protein sequence ID" value="BAX93574.1"/>
    <property type="molecule type" value="Genomic_DNA"/>
</dbReference>
<evidence type="ECO:0000313" key="3">
    <source>
        <dbReference type="EMBL" id="BAX93574.1"/>
    </source>
</evidence>
<dbReference type="FunFam" id="3.40.50.2000:FF:000072">
    <property type="entry name" value="Glycosyl transferase"/>
    <property type="match status" value="1"/>
</dbReference>
<dbReference type="Proteomes" id="UP000217736">
    <property type="component" value="Chromosome"/>
</dbReference>
<dbReference type="GO" id="GO:0016020">
    <property type="term" value="C:membrane"/>
    <property type="evidence" value="ECO:0007669"/>
    <property type="project" value="GOC"/>
</dbReference>
<organism evidence="3 4">
    <name type="scientific">Mycobacterium shigaense</name>
    <dbReference type="NCBI Taxonomy" id="722731"/>
    <lineage>
        <taxon>Bacteria</taxon>
        <taxon>Bacillati</taxon>
        <taxon>Actinomycetota</taxon>
        <taxon>Actinomycetes</taxon>
        <taxon>Mycobacteriales</taxon>
        <taxon>Mycobacteriaceae</taxon>
        <taxon>Mycobacterium</taxon>
        <taxon>Mycobacterium simiae complex</taxon>
    </lineage>
</organism>
<accession>A0A1Z4EKS2</accession>
<evidence type="ECO:0000256" key="1">
    <source>
        <dbReference type="ARBA" id="ARBA00022676"/>
    </source>
</evidence>
<gene>
    <name evidence="3" type="ORF">MSG_03439</name>
</gene>
<keyword evidence="4" id="KW-1185">Reference proteome</keyword>
<keyword evidence="3" id="KW-0808">Transferase</keyword>
<protein>
    <submittedName>
        <fullName evidence="3">Glycosyl transferase</fullName>
    </submittedName>
</protein>
<dbReference type="PANTHER" id="PTHR48050">
    <property type="entry name" value="STEROL 3-BETA-GLUCOSYLTRANSFERASE"/>
    <property type="match status" value="1"/>
</dbReference>
<dbReference type="InterPro" id="IPR002213">
    <property type="entry name" value="UDP_glucos_trans"/>
</dbReference>
<evidence type="ECO:0000259" key="2">
    <source>
        <dbReference type="Pfam" id="PF06722"/>
    </source>
</evidence>